<comment type="caution">
    <text evidence="2">The sequence shown here is derived from an EMBL/GenBank/DDBJ whole genome shotgun (WGS) entry which is preliminary data.</text>
</comment>
<organism evidence="2 3">
    <name type="scientific">Paramecium sonneborni</name>
    <dbReference type="NCBI Taxonomy" id="65129"/>
    <lineage>
        <taxon>Eukaryota</taxon>
        <taxon>Sar</taxon>
        <taxon>Alveolata</taxon>
        <taxon>Ciliophora</taxon>
        <taxon>Intramacronucleata</taxon>
        <taxon>Oligohymenophorea</taxon>
        <taxon>Peniculida</taxon>
        <taxon>Parameciidae</taxon>
        <taxon>Paramecium</taxon>
    </lineage>
</organism>
<reference evidence="2" key="1">
    <citation type="submission" date="2021-01" db="EMBL/GenBank/DDBJ databases">
        <authorList>
            <consortium name="Genoscope - CEA"/>
            <person name="William W."/>
        </authorList>
    </citation>
    <scope>NUCLEOTIDE SEQUENCE</scope>
</reference>
<feature type="transmembrane region" description="Helical" evidence="1">
    <location>
        <begin position="65"/>
        <end position="86"/>
    </location>
</feature>
<dbReference type="OrthoDB" id="306458at2759"/>
<protein>
    <recommendedName>
        <fullName evidence="4">Transmembrane protein</fullName>
    </recommendedName>
</protein>
<keyword evidence="1" id="KW-0472">Membrane</keyword>
<sequence length="282" mass="32852">MNINQLPQGEQNATDFLNRIPIGNKIITIITIFVFLINSLFDQIFTYYFLNIPELVFHGFQLQRLFFTQFIEGFFGLILMPIFFIMNFSDLEKTLGSVVFLIDFFIKGFLVQIIFLILSLIIQNDSMPSYGLMNLFIVYLSLQCFANPEQLRTFCFFPCLVPSKYIPFIFVLFGFFMKHSIDPVAAIILALIEAKYFNFMIFRPTQQFIQTIENSIIFSSLKQRSDFHLINQDFQIGSSNQQEKPATKTQEFQGQGNQIGTSINFDNIVISDTEQFQQDYQK</sequence>
<feature type="transmembrane region" description="Helical" evidence="1">
    <location>
        <begin position="183"/>
        <end position="202"/>
    </location>
</feature>
<proteinExistence type="predicted"/>
<evidence type="ECO:0000313" key="2">
    <source>
        <dbReference type="EMBL" id="CAD8124718.1"/>
    </source>
</evidence>
<name>A0A8S1RA05_9CILI</name>
<dbReference type="AlphaFoldDB" id="A0A8S1RA05"/>
<evidence type="ECO:0008006" key="4">
    <source>
        <dbReference type="Google" id="ProtNLM"/>
    </source>
</evidence>
<feature type="transmembrane region" description="Helical" evidence="1">
    <location>
        <begin position="98"/>
        <end position="122"/>
    </location>
</feature>
<keyword evidence="3" id="KW-1185">Reference proteome</keyword>
<evidence type="ECO:0000313" key="3">
    <source>
        <dbReference type="Proteomes" id="UP000692954"/>
    </source>
</evidence>
<dbReference type="EMBL" id="CAJJDN010000153">
    <property type="protein sequence ID" value="CAD8124718.1"/>
    <property type="molecule type" value="Genomic_DNA"/>
</dbReference>
<keyword evidence="1" id="KW-1133">Transmembrane helix</keyword>
<feature type="transmembrane region" description="Helical" evidence="1">
    <location>
        <begin position="128"/>
        <end position="146"/>
    </location>
</feature>
<keyword evidence="1" id="KW-0812">Transmembrane</keyword>
<dbReference type="Proteomes" id="UP000692954">
    <property type="component" value="Unassembled WGS sequence"/>
</dbReference>
<gene>
    <name evidence="2" type="ORF">PSON_ATCC_30995.1.T1530054</name>
</gene>
<evidence type="ECO:0000256" key="1">
    <source>
        <dbReference type="SAM" id="Phobius"/>
    </source>
</evidence>
<feature type="transmembrane region" description="Helical" evidence="1">
    <location>
        <begin position="26"/>
        <end position="50"/>
    </location>
</feature>
<accession>A0A8S1RA05</accession>
<feature type="transmembrane region" description="Helical" evidence="1">
    <location>
        <begin position="153"/>
        <end position="177"/>
    </location>
</feature>